<feature type="compositionally biased region" description="Polar residues" evidence="1">
    <location>
        <begin position="45"/>
        <end position="56"/>
    </location>
</feature>
<gene>
    <name evidence="2" type="ORF">F5X68DRAFT_51420</name>
</gene>
<feature type="compositionally biased region" description="Polar residues" evidence="1">
    <location>
        <begin position="356"/>
        <end position="366"/>
    </location>
</feature>
<evidence type="ECO:0000256" key="1">
    <source>
        <dbReference type="SAM" id="MobiDB-lite"/>
    </source>
</evidence>
<proteinExistence type="predicted"/>
<reference evidence="2" key="1">
    <citation type="journal article" date="2021" name="Nat. Commun.">
        <title>Genetic determinants of endophytism in the Arabidopsis root mycobiome.</title>
        <authorList>
            <person name="Mesny F."/>
            <person name="Miyauchi S."/>
            <person name="Thiergart T."/>
            <person name="Pickel B."/>
            <person name="Atanasova L."/>
            <person name="Karlsson M."/>
            <person name="Huettel B."/>
            <person name="Barry K.W."/>
            <person name="Haridas S."/>
            <person name="Chen C."/>
            <person name="Bauer D."/>
            <person name="Andreopoulos W."/>
            <person name="Pangilinan J."/>
            <person name="LaButti K."/>
            <person name="Riley R."/>
            <person name="Lipzen A."/>
            <person name="Clum A."/>
            <person name="Drula E."/>
            <person name="Henrissat B."/>
            <person name="Kohler A."/>
            <person name="Grigoriev I.V."/>
            <person name="Martin F.M."/>
            <person name="Hacquard S."/>
        </authorList>
    </citation>
    <scope>NUCLEOTIDE SEQUENCE</scope>
    <source>
        <strain evidence="2">MPI-SDFR-AT-0117</strain>
    </source>
</reference>
<dbReference type="Proteomes" id="UP000770015">
    <property type="component" value="Unassembled WGS sequence"/>
</dbReference>
<name>A0A9P8V2M1_9PEZI</name>
<feature type="region of interest" description="Disordered" evidence="1">
    <location>
        <begin position="45"/>
        <end position="85"/>
    </location>
</feature>
<feature type="region of interest" description="Disordered" evidence="1">
    <location>
        <begin position="332"/>
        <end position="368"/>
    </location>
</feature>
<evidence type="ECO:0008006" key="4">
    <source>
        <dbReference type="Google" id="ProtNLM"/>
    </source>
</evidence>
<comment type="caution">
    <text evidence="2">The sequence shown here is derived from an EMBL/GenBank/DDBJ whole genome shotgun (WGS) entry which is preliminary data.</text>
</comment>
<dbReference type="OrthoDB" id="5366531at2759"/>
<protein>
    <recommendedName>
        <fullName evidence="4">Pentatricopeptide repeat domain-containing protein</fullName>
    </recommendedName>
</protein>
<dbReference type="EMBL" id="JAGSXJ010000032">
    <property type="protein sequence ID" value="KAH6669119.1"/>
    <property type="molecule type" value="Genomic_DNA"/>
</dbReference>
<organism evidence="2 3">
    <name type="scientific">Plectosphaerella plurivora</name>
    <dbReference type="NCBI Taxonomy" id="936078"/>
    <lineage>
        <taxon>Eukaryota</taxon>
        <taxon>Fungi</taxon>
        <taxon>Dikarya</taxon>
        <taxon>Ascomycota</taxon>
        <taxon>Pezizomycotina</taxon>
        <taxon>Sordariomycetes</taxon>
        <taxon>Hypocreomycetidae</taxon>
        <taxon>Glomerellales</taxon>
        <taxon>Plectosphaerellaceae</taxon>
        <taxon>Plectosphaerella</taxon>
    </lineage>
</organism>
<evidence type="ECO:0000313" key="3">
    <source>
        <dbReference type="Proteomes" id="UP000770015"/>
    </source>
</evidence>
<feature type="compositionally biased region" description="Polar residues" evidence="1">
    <location>
        <begin position="73"/>
        <end position="82"/>
    </location>
</feature>
<dbReference type="AlphaFoldDB" id="A0A9P8V2M1"/>
<evidence type="ECO:0000313" key="2">
    <source>
        <dbReference type="EMBL" id="KAH6669119.1"/>
    </source>
</evidence>
<accession>A0A9P8V2M1</accession>
<keyword evidence="3" id="KW-1185">Reference proteome</keyword>
<sequence>MPQALQWLGHWNRASFTHWHLWQVLPKSRQHNSCNWRYDRPRCLSTPSGRRSNQLKPTAAYRRQHSDPHSPQGVINPTNRLSEPTGARTLRCEDDLDSFEWKDFVTSPRESARSSKRWGGAKWNTEPGHHYNTEQLCHELVVAQRRAGRDGVLQFWSTLVEQRGLSKVEGAEADFFYQSVLEAALPNDVILEGILLYADWLVDGHDIRWPRLYDRVVSYCLESRQFARAVRWHMRLMSGFDPGQAIFTKLITQHVHKTDAQEALRSMYIASHHRNAYDHVIPRLHGCGKSTLAMQWRDLLVQYGDLPLDPVASQPFLHFLHAYYRGKSLTAPEDSLASSEPRYRATAHMSHDESSSKPTRQDSPTPANDAIGARFLASSWIGPEFAVHALQGLGVHSLGPLSLQSLALRDPKPASVLARLEQLETLEIHVVESTYVKSIRHFAAAGNDELLLALLQSDIHPDVFDDEPTQSQILANAIATGDRQTSQLLLAIRPIVARHSMHSVSNERLRDRLLRHDVRAAIGLMDDMRAMKVDIDPDTMETICSHLLAATDRDLPISLTTKRAIQDNVALACGAASFQRTLPSQIWKNLLYQLGRSGQQTALETLVLFIVDGFQTKATGEGALVRIHHADLPPWSTHIEVADVPVDLSIRHLWHPINRILGSRSVQASIIRWGFNAGLPLSHNPQLQDVAGTCTIKDFNIARGARLLRQLAKRGIPLHRRRIRHEIVSCIASHMEPEEKRAVKSPRHISWASLCDIRQLFRIAFGQKILPHAPILRVWLLRAIRQDRARGSERPPHV</sequence>